<dbReference type="SUPFAM" id="SSF109709">
    <property type="entry name" value="KorB DNA-binding domain-like"/>
    <property type="match status" value="1"/>
</dbReference>
<sequence length="272" mass="30041">MAKILEVREIEIASLVMSEGQARVRKIEADIDELATSIRIHGLLEPILVCSSDNGGGAFEVLAGQRRVLAHQRLGREKIMAAIVDEPVDGENAKAISLTENIIRRDLDAKDIIDACSWLYKRYGSARAVAKETGIPYAQVLKHLKYDRLTPELQSKVDSGEVSLNIALKAQDAVESLGGSARSAEALDLAEALETMTGAERRQILQEKRANPEKPIRGILENFWNENERDRQILVTLPEAVHRALQSRAKEMNLTQDAVAARLICDAMAQGR</sequence>
<accession>A0ABN3C7H2</accession>
<dbReference type="RefSeq" id="WP_344470702.1">
    <property type="nucleotide sequence ID" value="NZ_BAAAQX010000001.1"/>
</dbReference>
<gene>
    <name evidence="3" type="ORF">GCM10009850_006710</name>
</gene>
<comment type="similarity">
    <text evidence="1">Belongs to the ParB family.</text>
</comment>
<evidence type="ECO:0000313" key="4">
    <source>
        <dbReference type="Proteomes" id="UP001499843"/>
    </source>
</evidence>
<dbReference type="InterPro" id="IPR003115">
    <property type="entry name" value="ParB_N"/>
</dbReference>
<reference evidence="3 4" key="1">
    <citation type="journal article" date="2019" name="Int. J. Syst. Evol. Microbiol.">
        <title>The Global Catalogue of Microorganisms (GCM) 10K type strain sequencing project: providing services to taxonomists for standard genome sequencing and annotation.</title>
        <authorList>
            <consortium name="The Broad Institute Genomics Platform"/>
            <consortium name="The Broad Institute Genome Sequencing Center for Infectious Disease"/>
            <person name="Wu L."/>
            <person name="Ma J."/>
        </authorList>
    </citation>
    <scope>NUCLEOTIDE SEQUENCE [LARGE SCALE GENOMIC DNA]</scope>
    <source>
        <strain evidence="3 4">JCM 16114</strain>
    </source>
</reference>
<name>A0ABN3C7H2_9ACTN</name>
<keyword evidence="4" id="KW-1185">Reference proteome</keyword>
<proteinExistence type="inferred from homology"/>
<comment type="caution">
    <text evidence="3">The sequence shown here is derived from an EMBL/GenBank/DDBJ whole genome shotgun (WGS) entry which is preliminary data.</text>
</comment>
<dbReference type="NCBIfam" id="TIGR00180">
    <property type="entry name" value="parB_part"/>
    <property type="match status" value="1"/>
</dbReference>
<dbReference type="InterPro" id="IPR036086">
    <property type="entry name" value="ParB/Sulfiredoxin_sf"/>
</dbReference>
<evidence type="ECO:0000313" key="3">
    <source>
        <dbReference type="EMBL" id="GAA2205038.1"/>
    </source>
</evidence>
<feature type="domain" description="ParB-like N-terminal" evidence="2">
    <location>
        <begin position="8"/>
        <end position="102"/>
    </location>
</feature>
<dbReference type="PANTHER" id="PTHR33375">
    <property type="entry name" value="CHROMOSOME-PARTITIONING PROTEIN PARB-RELATED"/>
    <property type="match status" value="1"/>
</dbReference>
<dbReference type="Proteomes" id="UP001499843">
    <property type="component" value="Unassembled WGS sequence"/>
</dbReference>
<dbReference type="EMBL" id="BAAAQX010000001">
    <property type="protein sequence ID" value="GAA2205038.1"/>
    <property type="molecule type" value="Genomic_DNA"/>
</dbReference>
<dbReference type="Gene3D" id="1.10.10.2830">
    <property type="match status" value="1"/>
</dbReference>
<dbReference type="InterPro" id="IPR050336">
    <property type="entry name" value="Chromosome_partition/occlusion"/>
</dbReference>
<dbReference type="Gene3D" id="3.90.1530.30">
    <property type="match status" value="1"/>
</dbReference>
<organism evidence="3 4">
    <name type="scientific">Nonomuraea monospora</name>
    <dbReference type="NCBI Taxonomy" id="568818"/>
    <lineage>
        <taxon>Bacteria</taxon>
        <taxon>Bacillati</taxon>
        <taxon>Actinomycetota</taxon>
        <taxon>Actinomycetes</taxon>
        <taxon>Streptosporangiales</taxon>
        <taxon>Streptosporangiaceae</taxon>
        <taxon>Nonomuraea</taxon>
    </lineage>
</organism>
<protein>
    <recommendedName>
        <fullName evidence="2">ParB-like N-terminal domain-containing protein</fullName>
    </recommendedName>
</protein>
<evidence type="ECO:0000259" key="2">
    <source>
        <dbReference type="SMART" id="SM00470"/>
    </source>
</evidence>
<dbReference type="SMART" id="SM00470">
    <property type="entry name" value="ParB"/>
    <property type="match status" value="1"/>
</dbReference>
<dbReference type="InterPro" id="IPR004437">
    <property type="entry name" value="ParB/RepB/Spo0J"/>
</dbReference>
<dbReference type="SUPFAM" id="SSF110849">
    <property type="entry name" value="ParB/Sulfiredoxin"/>
    <property type="match status" value="1"/>
</dbReference>
<dbReference type="PANTHER" id="PTHR33375:SF1">
    <property type="entry name" value="CHROMOSOME-PARTITIONING PROTEIN PARB-RELATED"/>
    <property type="match status" value="1"/>
</dbReference>
<evidence type="ECO:0000256" key="1">
    <source>
        <dbReference type="ARBA" id="ARBA00006295"/>
    </source>
</evidence>
<dbReference type="Pfam" id="PF02195">
    <property type="entry name" value="ParB_N"/>
    <property type="match status" value="1"/>
</dbReference>